<dbReference type="KEGG" id="pseg:D3H65_06110"/>
<keyword evidence="3" id="KW-1185">Reference proteome</keyword>
<keyword evidence="1" id="KW-1133">Transmembrane helix</keyword>
<sequence length="414" mass="47580">MFSNAGTLLDRLQGLFSKGFLVGGIVPLVLLFFINWGLLYFFYHDLYTAWLPYVLPPNEGEILYWVKVVLILFTGGLVIWNLNPWFRQLLEGRFWPRFFYNWLRNVQYDKRKKMVAEKENMDLVLFDYRTKVEEWIQKLVNARSGKAAEPEAPVSDDLEKAFTKLRNSTRSAAIIPFKDMEDFAKELEKELQNTAKVGKGLDAIHTGLVKLLRETRSNLEYRYDRLVVDMKQRFPSEDGGLGPTSMANFSMVHREYGGKRYGLDIEHFWIRLLKVIRGDKDFYPMLEESKNQLDFSIAFTIVLGVTTLIWIILGFCAEGFWPFTLVAVLGPIATNIAYQVAIQSYRGFTEVVRSAIDLNRFQLLQLLHIELPGDGATEKALWKKLETGDDTLSYQHPAPAAKKEAVAEDGEAFG</sequence>
<feature type="transmembrane region" description="Helical" evidence="1">
    <location>
        <begin position="319"/>
        <end position="338"/>
    </location>
</feature>
<protein>
    <submittedName>
        <fullName evidence="2">Uncharacterized protein</fullName>
    </submittedName>
</protein>
<dbReference type="OrthoDB" id="529448at2"/>
<dbReference type="EMBL" id="CP032157">
    <property type="protein sequence ID" value="AXY73579.1"/>
    <property type="molecule type" value="Genomic_DNA"/>
</dbReference>
<name>A0A3B7MJZ9_9BACT</name>
<proteinExistence type="predicted"/>
<feature type="transmembrane region" description="Helical" evidence="1">
    <location>
        <begin position="62"/>
        <end position="83"/>
    </location>
</feature>
<dbReference type="AlphaFoldDB" id="A0A3B7MJZ9"/>
<reference evidence="2 3" key="1">
    <citation type="submission" date="2018-09" db="EMBL/GenBank/DDBJ databases">
        <title>Genome sequencing of strain 6GH32-13.</title>
        <authorList>
            <person name="Weon H.-Y."/>
            <person name="Heo J."/>
            <person name="Kwon S.-W."/>
        </authorList>
    </citation>
    <scope>NUCLEOTIDE SEQUENCE [LARGE SCALE GENOMIC DNA]</scope>
    <source>
        <strain evidence="2 3">5GH32-13</strain>
    </source>
</reference>
<keyword evidence="1" id="KW-0812">Transmembrane</keyword>
<evidence type="ECO:0000256" key="1">
    <source>
        <dbReference type="SAM" id="Phobius"/>
    </source>
</evidence>
<feature type="transmembrane region" description="Helical" evidence="1">
    <location>
        <begin position="295"/>
        <end position="313"/>
    </location>
</feature>
<gene>
    <name evidence="2" type="ORF">D3H65_06110</name>
</gene>
<accession>A0A3B7MJZ9</accession>
<dbReference type="Proteomes" id="UP000263900">
    <property type="component" value="Chromosome"/>
</dbReference>
<keyword evidence="1" id="KW-0472">Membrane</keyword>
<evidence type="ECO:0000313" key="2">
    <source>
        <dbReference type="EMBL" id="AXY73579.1"/>
    </source>
</evidence>
<dbReference type="RefSeq" id="WP_119049417.1">
    <property type="nucleotide sequence ID" value="NZ_CP032157.1"/>
</dbReference>
<organism evidence="2 3">
    <name type="scientific">Paraflavitalea soli</name>
    <dbReference type="NCBI Taxonomy" id="2315862"/>
    <lineage>
        <taxon>Bacteria</taxon>
        <taxon>Pseudomonadati</taxon>
        <taxon>Bacteroidota</taxon>
        <taxon>Chitinophagia</taxon>
        <taxon>Chitinophagales</taxon>
        <taxon>Chitinophagaceae</taxon>
        <taxon>Paraflavitalea</taxon>
    </lineage>
</organism>
<evidence type="ECO:0000313" key="3">
    <source>
        <dbReference type="Proteomes" id="UP000263900"/>
    </source>
</evidence>
<feature type="transmembrane region" description="Helical" evidence="1">
    <location>
        <begin position="20"/>
        <end position="42"/>
    </location>
</feature>